<comment type="caution">
    <text evidence="2">The sequence shown here is derived from an EMBL/GenBank/DDBJ whole genome shotgun (WGS) entry which is preliminary data.</text>
</comment>
<feature type="region of interest" description="Disordered" evidence="1">
    <location>
        <begin position="98"/>
        <end position="132"/>
    </location>
</feature>
<proteinExistence type="predicted"/>
<dbReference type="PANTHER" id="PTHR33785">
    <property type="entry name" value="OS06G0550800 PROTEIN"/>
    <property type="match status" value="1"/>
</dbReference>
<evidence type="ECO:0000313" key="2">
    <source>
        <dbReference type="EMBL" id="KAK4782773.1"/>
    </source>
</evidence>
<name>A0AAN7L7R2_TRANT</name>
<gene>
    <name evidence="2" type="ORF">SAY86_007147</name>
</gene>
<evidence type="ECO:0000256" key="1">
    <source>
        <dbReference type="SAM" id="MobiDB-lite"/>
    </source>
</evidence>
<dbReference type="PANTHER" id="PTHR33785:SF2">
    <property type="entry name" value="DUF1685 DOMAIN-CONTAINING PROTEIN"/>
    <property type="match status" value="1"/>
</dbReference>
<evidence type="ECO:0000313" key="3">
    <source>
        <dbReference type="Proteomes" id="UP001346149"/>
    </source>
</evidence>
<keyword evidence="3" id="KW-1185">Reference proteome</keyword>
<sequence length="276" mass="30829">MAAAGNCSSVRVMGMMDLLWFHRAILFPEANISSLCNPGKNLINEIPELTAREELNSSTGSCPTPIASPAVEIEKMVEEEKDRTARVGYSGLITSTEIRKSRRSSSSSPTAYTRSRRKSSIEPSKRKRLQKSMSCRSFADLEMEEVRGFMDLGFVFKREHLSPRIVSIIPGLQKLAAGAAVKQDPCRQQEDEKEKNEEEEEEEQQGHDGNEEGEGGEEAATPPHVRPYLSEAWLIGRPDSPLLNLRVPPMASPASEMKRHLRYWARTVASVIEQES</sequence>
<dbReference type="AlphaFoldDB" id="A0AAN7L7R2"/>
<reference evidence="2 3" key="1">
    <citation type="journal article" date="2023" name="Hortic Res">
        <title>Pangenome of water caltrop reveals structural variations and asymmetric subgenome divergence after allopolyploidization.</title>
        <authorList>
            <person name="Zhang X."/>
            <person name="Chen Y."/>
            <person name="Wang L."/>
            <person name="Yuan Y."/>
            <person name="Fang M."/>
            <person name="Shi L."/>
            <person name="Lu R."/>
            <person name="Comes H.P."/>
            <person name="Ma Y."/>
            <person name="Chen Y."/>
            <person name="Huang G."/>
            <person name="Zhou Y."/>
            <person name="Zheng Z."/>
            <person name="Qiu Y."/>
        </authorList>
    </citation>
    <scope>NUCLEOTIDE SEQUENCE [LARGE SCALE GENOMIC DNA]</scope>
    <source>
        <strain evidence="2">F231</strain>
    </source>
</reference>
<dbReference type="Proteomes" id="UP001346149">
    <property type="component" value="Unassembled WGS sequence"/>
</dbReference>
<feature type="region of interest" description="Disordered" evidence="1">
    <location>
        <begin position="179"/>
        <end position="225"/>
    </location>
</feature>
<dbReference type="EMBL" id="JAXQNO010000015">
    <property type="protein sequence ID" value="KAK4782773.1"/>
    <property type="molecule type" value="Genomic_DNA"/>
</dbReference>
<feature type="compositionally biased region" description="Low complexity" evidence="1">
    <location>
        <begin position="104"/>
        <end position="113"/>
    </location>
</feature>
<accession>A0AAN7L7R2</accession>
<protein>
    <submittedName>
        <fullName evidence="2">Uncharacterized protein</fullName>
    </submittedName>
</protein>
<feature type="compositionally biased region" description="Basic and acidic residues" evidence="1">
    <location>
        <begin position="184"/>
        <end position="196"/>
    </location>
</feature>
<organism evidence="2 3">
    <name type="scientific">Trapa natans</name>
    <name type="common">Water chestnut</name>
    <dbReference type="NCBI Taxonomy" id="22666"/>
    <lineage>
        <taxon>Eukaryota</taxon>
        <taxon>Viridiplantae</taxon>
        <taxon>Streptophyta</taxon>
        <taxon>Embryophyta</taxon>
        <taxon>Tracheophyta</taxon>
        <taxon>Spermatophyta</taxon>
        <taxon>Magnoliopsida</taxon>
        <taxon>eudicotyledons</taxon>
        <taxon>Gunneridae</taxon>
        <taxon>Pentapetalae</taxon>
        <taxon>rosids</taxon>
        <taxon>malvids</taxon>
        <taxon>Myrtales</taxon>
        <taxon>Lythraceae</taxon>
        <taxon>Trapa</taxon>
    </lineage>
</organism>